<evidence type="ECO:0000256" key="4">
    <source>
        <dbReference type="ARBA" id="ARBA00023145"/>
    </source>
</evidence>
<gene>
    <name evidence="7" type="ORF">FHP06_02235</name>
</gene>
<dbReference type="PANTHER" id="PTHR34218:SF3">
    <property type="entry name" value="ACYL-HOMOSERINE LACTONE ACYLASE PVDQ"/>
    <property type="match status" value="1"/>
</dbReference>
<evidence type="ECO:0000256" key="2">
    <source>
        <dbReference type="ARBA" id="ARBA00022729"/>
    </source>
</evidence>
<proteinExistence type="inferred from homology"/>
<dbReference type="Gene3D" id="3.60.20.10">
    <property type="entry name" value="Glutamine Phosphoribosylpyrophosphate, subunit 1, domain 1"/>
    <property type="match status" value="1"/>
</dbReference>
<dbReference type="PANTHER" id="PTHR34218">
    <property type="entry name" value="PEPTIDASE S45 PENICILLIN AMIDASE"/>
    <property type="match status" value="1"/>
</dbReference>
<evidence type="ECO:0000256" key="6">
    <source>
        <dbReference type="SAM" id="SignalP"/>
    </source>
</evidence>
<dbReference type="InterPro" id="IPR029055">
    <property type="entry name" value="Ntn_hydrolases_N"/>
</dbReference>
<evidence type="ECO:0000313" key="8">
    <source>
        <dbReference type="Proteomes" id="UP000321571"/>
    </source>
</evidence>
<name>A0A5C8NPQ8_9ACTN</name>
<evidence type="ECO:0000256" key="5">
    <source>
        <dbReference type="SAM" id="MobiDB-lite"/>
    </source>
</evidence>
<evidence type="ECO:0000256" key="3">
    <source>
        <dbReference type="ARBA" id="ARBA00022801"/>
    </source>
</evidence>
<feature type="region of interest" description="Disordered" evidence="5">
    <location>
        <begin position="235"/>
        <end position="261"/>
    </location>
</feature>
<comment type="caution">
    <text evidence="7">The sequence shown here is derived from an EMBL/GenBank/DDBJ whole genome shotgun (WGS) entry which is preliminary data.</text>
</comment>
<evidence type="ECO:0000313" key="7">
    <source>
        <dbReference type="EMBL" id="TXL63070.1"/>
    </source>
</evidence>
<dbReference type="Pfam" id="PF01804">
    <property type="entry name" value="Penicil_amidase"/>
    <property type="match status" value="1"/>
</dbReference>
<dbReference type="AlphaFoldDB" id="A0A5C8NPQ8"/>
<feature type="signal peptide" evidence="6">
    <location>
        <begin position="1"/>
        <end position="23"/>
    </location>
</feature>
<evidence type="ECO:0000256" key="1">
    <source>
        <dbReference type="ARBA" id="ARBA00006586"/>
    </source>
</evidence>
<protein>
    <submittedName>
        <fullName evidence="7">Acylase</fullName>
    </submittedName>
</protein>
<dbReference type="Gene3D" id="1.10.1400.10">
    <property type="match status" value="1"/>
</dbReference>
<dbReference type="InterPro" id="IPR002692">
    <property type="entry name" value="S45"/>
</dbReference>
<dbReference type="EMBL" id="VDUX01000001">
    <property type="protein sequence ID" value="TXL63070.1"/>
    <property type="molecule type" value="Genomic_DNA"/>
</dbReference>
<sequence length="835" mass="90593">MQQIRRNVALSVAAVLVASLATATVTTTSASAAGAPLEPPGGTYDVTITRTEHGIPHIVANDWASLGYGHGYATAQTSICNLADTLITGQGKRSRYFGPTARYQDNVSMDATNLQTDTFFTDLHNRHVVEDLLADPVRGPGDQARAIVKGYTAGVKRYLQDVGGADGVHDQTCKGDDYLDESFSDLDLWYGVYAANLLASVGPFVDEIADASPPTLTDPGLPLLGGLLGGLKKQTATTEDATTTMSAEELDRKLPYSKAPRKLPSADQLKADLGKDPDSGFGSNATALGGDATTTGRGMLLGNPHFPWHGRYRFAQAHLTIPGEYDVAGAALLGSPVINIGFNKNVAWSHTVSTAFRFTPYEYRVIPGLPTKYLTDHGIKDLEKRSVDVQVKQANGSLSTVKRSLYRTEDGYVMDSPDTLMGWTPISVFAMRDANGEHLRTIDSFLNMGKASTATELLQKQDQGAGIPWVNTIAADRDGNALYADHSVVPNVPETMLRKCITPIGRVTKLLAGLPVLNGTRARSTCAWQNDADAERPGILGPSNLPDATRRDWVANANDSYWLPNPAERLEGYASIIGCEKCERSLRTRMVYKYVTDALEQGQISFETFRGFEHENRVLAAEMTKANGDLDKTCKAARGGEACDILAAWDGKNDIDSVGSVLFQEFWLRTKPSRWAVKFNARDPLNTPRELKERSYLVTRAMRDAIAYLKSKNIPLDAPLGSQQVADKEGAPIPVDGGSAETGNVNVVLVKPPVENPQRLYNITYGSSHIQAVSFTDTGVQASTILTYGQSMDPTSPWYRDQTEMFGQEQWVSFPFTPAQIADQEISSVHLTGGV</sequence>
<organism evidence="7 8">
    <name type="scientific">Aeromicrobium terrae</name>
    <dbReference type="NCBI Taxonomy" id="2498846"/>
    <lineage>
        <taxon>Bacteria</taxon>
        <taxon>Bacillati</taxon>
        <taxon>Actinomycetota</taxon>
        <taxon>Actinomycetes</taxon>
        <taxon>Propionibacteriales</taxon>
        <taxon>Nocardioidaceae</taxon>
        <taxon>Aeromicrobium</taxon>
    </lineage>
</organism>
<dbReference type="InterPro" id="IPR043146">
    <property type="entry name" value="Penicillin_amidase_N_B-knob"/>
</dbReference>
<accession>A0A5C8NPQ8</accession>
<dbReference type="Gene3D" id="2.30.120.10">
    <property type="match status" value="1"/>
</dbReference>
<dbReference type="Proteomes" id="UP000321571">
    <property type="component" value="Unassembled WGS sequence"/>
</dbReference>
<keyword evidence="3" id="KW-0378">Hydrolase</keyword>
<dbReference type="SUPFAM" id="SSF56235">
    <property type="entry name" value="N-terminal nucleophile aminohydrolases (Ntn hydrolases)"/>
    <property type="match status" value="1"/>
</dbReference>
<dbReference type="InterPro" id="IPR023343">
    <property type="entry name" value="Penicillin_amidase_dom1"/>
</dbReference>
<keyword evidence="2 6" id="KW-0732">Signal</keyword>
<feature type="compositionally biased region" description="Low complexity" evidence="5">
    <location>
        <begin position="235"/>
        <end position="247"/>
    </location>
</feature>
<dbReference type="GO" id="GO:0017000">
    <property type="term" value="P:antibiotic biosynthetic process"/>
    <property type="evidence" value="ECO:0007669"/>
    <property type="project" value="InterPro"/>
</dbReference>
<keyword evidence="4" id="KW-0865">Zymogen</keyword>
<dbReference type="InterPro" id="IPR043147">
    <property type="entry name" value="Penicillin_amidase_A-knob"/>
</dbReference>
<keyword evidence="8" id="KW-1185">Reference proteome</keyword>
<reference evidence="7 8" key="1">
    <citation type="submission" date="2019-06" db="EMBL/GenBank/DDBJ databases">
        <title>Aeromicrobium sp. nov., isolated from a maize field.</title>
        <authorList>
            <person name="Lin S.-Y."/>
            <person name="Tsai C.-F."/>
            <person name="Young C.-C."/>
        </authorList>
    </citation>
    <scope>NUCLEOTIDE SEQUENCE [LARGE SCALE GENOMIC DNA]</scope>
    <source>
        <strain evidence="7 8">CC-CFT486</strain>
    </source>
</reference>
<dbReference type="GO" id="GO:0016811">
    <property type="term" value="F:hydrolase activity, acting on carbon-nitrogen (but not peptide) bonds, in linear amides"/>
    <property type="evidence" value="ECO:0007669"/>
    <property type="project" value="InterPro"/>
</dbReference>
<dbReference type="Gene3D" id="1.10.439.10">
    <property type="entry name" value="Penicillin Amidohydrolase, domain 1"/>
    <property type="match status" value="1"/>
</dbReference>
<dbReference type="RefSeq" id="WP_147683345.1">
    <property type="nucleotide sequence ID" value="NZ_VDUX01000001.1"/>
</dbReference>
<dbReference type="OrthoDB" id="4759017at2"/>
<comment type="similarity">
    <text evidence="1">Belongs to the peptidase S45 family.</text>
</comment>
<feature type="chain" id="PRO_5038972676" evidence="6">
    <location>
        <begin position="24"/>
        <end position="835"/>
    </location>
</feature>